<feature type="compositionally biased region" description="Basic and acidic residues" evidence="1">
    <location>
        <begin position="209"/>
        <end position="237"/>
    </location>
</feature>
<feature type="compositionally biased region" description="Low complexity" evidence="1">
    <location>
        <begin position="643"/>
        <end position="664"/>
    </location>
</feature>
<feature type="compositionally biased region" description="Basic and acidic residues" evidence="1">
    <location>
        <begin position="842"/>
        <end position="854"/>
    </location>
</feature>
<feature type="compositionally biased region" description="Basic and acidic residues" evidence="1">
    <location>
        <begin position="620"/>
        <end position="636"/>
    </location>
</feature>
<feature type="compositionally biased region" description="Low complexity" evidence="1">
    <location>
        <begin position="577"/>
        <end position="601"/>
    </location>
</feature>
<feature type="compositionally biased region" description="Acidic residues" evidence="1">
    <location>
        <begin position="857"/>
        <end position="867"/>
    </location>
</feature>
<feature type="region of interest" description="Disordered" evidence="1">
    <location>
        <begin position="300"/>
        <end position="892"/>
    </location>
</feature>
<feature type="compositionally biased region" description="Polar residues" evidence="1">
    <location>
        <begin position="329"/>
        <end position="338"/>
    </location>
</feature>
<evidence type="ECO:0000256" key="1">
    <source>
        <dbReference type="SAM" id="MobiDB-lite"/>
    </source>
</evidence>
<accession>A0ABQ7GI42</accession>
<feature type="compositionally biased region" description="Acidic residues" evidence="1">
    <location>
        <begin position="882"/>
        <end position="892"/>
    </location>
</feature>
<feature type="region of interest" description="Disordered" evidence="1">
    <location>
        <begin position="177"/>
        <end position="271"/>
    </location>
</feature>
<feature type="compositionally biased region" description="Basic and acidic residues" evidence="1">
    <location>
        <begin position="563"/>
        <end position="576"/>
    </location>
</feature>
<evidence type="ECO:0000313" key="3">
    <source>
        <dbReference type="Proteomes" id="UP000815325"/>
    </source>
</evidence>
<reference evidence="2" key="1">
    <citation type="submission" date="2017-08" db="EMBL/GenBank/DDBJ databases">
        <authorList>
            <person name="Polle J.E."/>
            <person name="Barry K."/>
            <person name="Cushman J."/>
            <person name="Schmutz J."/>
            <person name="Tran D."/>
            <person name="Hathwaick L.T."/>
            <person name="Yim W.C."/>
            <person name="Jenkins J."/>
            <person name="Mckie-Krisberg Z.M."/>
            <person name="Prochnik S."/>
            <person name="Lindquist E."/>
            <person name="Dockter R.B."/>
            <person name="Adam C."/>
            <person name="Molina H."/>
            <person name="Bunkerborg J."/>
            <person name="Jin E."/>
            <person name="Buchheim M."/>
            <person name="Magnuson J."/>
        </authorList>
    </citation>
    <scope>NUCLEOTIDE SEQUENCE</scope>
    <source>
        <strain evidence="2">CCAP 19/18</strain>
    </source>
</reference>
<feature type="compositionally biased region" description="Polar residues" evidence="1">
    <location>
        <begin position="474"/>
        <end position="493"/>
    </location>
</feature>
<protein>
    <submittedName>
        <fullName evidence="2">Uncharacterized protein</fullName>
    </submittedName>
</protein>
<organism evidence="2 3">
    <name type="scientific">Dunaliella salina</name>
    <name type="common">Green alga</name>
    <name type="synonym">Protococcus salinus</name>
    <dbReference type="NCBI Taxonomy" id="3046"/>
    <lineage>
        <taxon>Eukaryota</taxon>
        <taxon>Viridiplantae</taxon>
        <taxon>Chlorophyta</taxon>
        <taxon>core chlorophytes</taxon>
        <taxon>Chlorophyceae</taxon>
        <taxon>CS clade</taxon>
        <taxon>Chlamydomonadales</taxon>
        <taxon>Dunaliellaceae</taxon>
        <taxon>Dunaliella</taxon>
    </lineage>
</organism>
<feature type="compositionally biased region" description="Low complexity" evidence="1">
    <location>
        <begin position="238"/>
        <end position="263"/>
    </location>
</feature>
<feature type="compositionally biased region" description="Low complexity" evidence="1">
    <location>
        <begin position="506"/>
        <end position="548"/>
    </location>
</feature>
<dbReference type="EMBL" id="MU069766">
    <property type="protein sequence ID" value="KAF5834286.1"/>
    <property type="molecule type" value="Genomic_DNA"/>
</dbReference>
<feature type="compositionally biased region" description="Low complexity" evidence="1">
    <location>
        <begin position="427"/>
        <end position="439"/>
    </location>
</feature>
<feature type="compositionally biased region" description="Acidic residues" evidence="1">
    <location>
        <begin position="823"/>
        <end position="841"/>
    </location>
</feature>
<gene>
    <name evidence="2" type="ORF">DUNSADRAFT_9153</name>
</gene>
<feature type="compositionally biased region" description="Low complexity" evidence="1">
    <location>
        <begin position="758"/>
        <end position="782"/>
    </location>
</feature>
<sequence length="892" mass="95083">MTPLHAGILMFAYRMTQDTIADRLGVFSIHVPGSPVGQGRPVIGSTGYMSLSPTRDIQPSTQLFPKSRPAHTARQSASLTREAERILQEHDAVGEQAFQAWLGTKGAEYERKRAQQLRIKAHAVEQFRRKEAAIQAEADQRFQAWSAKKYEAAKEAWAKEQEEELVRSWNKDLQRCRDEQYTGRSTSREPGFSLRNDPASQLPCSFDGFEERLRKERLQQQEKQAELERRAQRKEQQRQATALLLQQQQQRRQQQQQARQASQSPTSLPSMLEAPHNVEEAAAAAPPELLQQQQQHVLPQLTPNHSQTLERAPQGPQGHGAHSKELRGSPSSPNSSTPKLPPTHASRHLPAQHSPHSRPHRSSRHSPRTSPPPSKSHRSRASEGSHRHPPTEQSHPHAHDFDKGQSQPQHPAAPGPKSEPGPPPGQPSLGTGLSGLQTLDEMLQVPGLVQSAATPPQAEPSASWRHRSSSNSSIGHLNQLQSEVASVATGSRKSSAEWKGSRRRQSSAQGRATAATAPAAEPATVGGASGRGPSATATAATPAPAPGSLQQPDSRVGVSARYMTEKSEGVGAEEKAAAGGSAPLLPQSSSLERSTESISNSAQVPTEGQGQVVPSSSQQDVRELEPAKPGLGREGEVAGGGQQTAAQVGVPDGAAGIGAAQAAQVSVPSGEQGEPDSASEVQGAMGVAGTAEGGLVGSGHGAGEEGAGWDNLAENAAVEVASGQVGGGAPVGGAQTLPTVQEEAQREADAQGDLESVGSRGRQQQQEQQGQHGGSAAQQHNQLGEVEPEQQGDGVGTVHAGADEEDGVQEFEGQIQEGSERQENEEEREKEEDEYSEEGGGEVEHTQDDAHGGSDEYTVEEGEEERELEDKDKESSFGAEEYSLDEYDEGSH</sequence>
<feature type="compositionally biased region" description="Pro residues" evidence="1">
    <location>
        <begin position="411"/>
        <end position="426"/>
    </location>
</feature>
<name>A0ABQ7GI42_DUNSA</name>
<feature type="compositionally biased region" description="Gly residues" evidence="1">
    <location>
        <begin position="691"/>
        <end position="706"/>
    </location>
</feature>
<dbReference type="Proteomes" id="UP000815325">
    <property type="component" value="Unassembled WGS sequence"/>
</dbReference>
<keyword evidence="3" id="KW-1185">Reference proteome</keyword>
<comment type="caution">
    <text evidence="2">The sequence shown here is derived from an EMBL/GenBank/DDBJ whole genome shotgun (WGS) entry which is preliminary data.</text>
</comment>
<feature type="compositionally biased region" description="Basic residues" evidence="1">
    <location>
        <begin position="355"/>
        <end position="367"/>
    </location>
</feature>
<feature type="compositionally biased region" description="Basic and acidic residues" evidence="1">
    <location>
        <begin position="380"/>
        <end position="403"/>
    </location>
</feature>
<proteinExistence type="predicted"/>
<evidence type="ECO:0000313" key="2">
    <source>
        <dbReference type="EMBL" id="KAF5834286.1"/>
    </source>
</evidence>